<reference evidence="2 3" key="1">
    <citation type="journal article" date="2020" name="Microorganisms">
        <title>Reliable Identification of Environmental Pseudomonas Isolates Using the rpoD Gene.</title>
        <authorList>
            <consortium name="The Broad Institute Genome Sequencing Platform"/>
            <person name="Girard L."/>
            <person name="Lood C."/>
            <person name="Rokni-Zadeh H."/>
            <person name="van Noort V."/>
            <person name="Lavigne R."/>
            <person name="De Mot R."/>
        </authorList>
    </citation>
    <scope>NUCLEOTIDE SEQUENCE [LARGE SCALE GENOMIC DNA]</scope>
    <source>
        <strain evidence="2 3">ZA 5.3</strain>
    </source>
</reference>
<name>A0ABX8PQU2_9PSED</name>
<proteinExistence type="predicted"/>
<reference evidence="2 3" key="2">
    <citation type="journal article" date="2021" name="Microorganisms">
        <title>The Ever-Expanding Pseudomonas Genus: Description of 43 New Species and Partition of the Pseudomonas putida Group.</title>
        <authorList>
            <person name="Girard L."/>
            <person name="Lood C."/>
            <person name="Hofte M."/>
            <person name="Vandamme P."/>
            <person name="Rokni-Zadeh H."/>
            <person name="van Noort V."/>
            <person name="Lavigne R."/>
            <person name="De Mot R."/>
        </authorList>
    </citation>
    <scope>NUCLEOTIDE SEQUENCE [LARGE SCALE GENOMIC DNA]</scope>
    <source>
        <strain evidence="2 3">ZA 5.3</strain>
    </source>
</reference>
<sequence>MKLETIKQFTRKGYVRVGGLITLVAGIATIYAAVHESGPEHNPGFLGRWESNYQHPVPGGTVAFNGVTEYFRNGRYNVNGTLKFSGGESDKPFSAAVITKGSGTWTADNHFLTFTLTGLHSEPTTFQSGGQEMPIPLLEKLTGYSLPDMNKQYVPGSSDEYEILSQDQRQIVLQGKDPFGNPFKIVSLRPQ</sequence>
<evidence type="ECO:0000313" key="2">
    <source>
        <dbReference type="EMBL" id="QXI03647.1"/>
    </source>
</evidence>
<accession>A0ABX8PQU2</accession>
<keyword evidence="1" id="KW-0472">Membrane</keyword>
<keyword evidence="1" id="KW-0812">Transmembrane</keyword>
<dbReference type="EMBL" id="CP077089">
    <property type="protein sequence ID" value="QXI03647.1"/>
    <property type="molecule type" value="Genomic_DNA"/>
</dbReference>
<keyword evidence="3" id="KW-1185">Reference proteome</keyword>
<protein>
    <submittedName>
        <fullName evidence="2">Uncharacterized protein</fullName>
    </submittedName>
</protein>
<dbReference type="Proteomes" id="UP000646386">
    <property type="component" value="Chromosome"/>
</dbReference>
<organism evidence="2 3">
    <name type="scientific">Pseudomonas tensinigenes</name>
    <dbReference type="NCBI Taxonomy" id="2745511"/>
    <lineage>
        <taxon>Bacteria</taxon>
        <taxon>Pseudomonadati</taxon>
        <taxon>Pseudomonadota</taxon>
        <taxon>Gammaproteobacteria</taxon>
        <taxon>Pseudomonadales</taxon>
        <taxon>Pseudomonadaceae</taxon>
        <taxon>Pseudomonas</taxon>
    </lineage>
</organism>
<gene>
    <name evidence="2" type="ORF">HU718_016550</name>
</gene>
<feature type="transmembrane region" description="Helical" evidence="1">
    <location>
        <begin position="14"/>
        <end position="34"/>
    </location>
</feature>
<evidence type="ECO:0000256" key="1">
    <source>
        <dbReference type="SAM" id="Phobius"/>
    </source>
</evidence>
<dbReference type="RefSeq" id="WP_122607084.1">
    <property type="nucleotide sequence ID" value="NZ_CP077089.1"/>
</dbReference>
<evidence type="ECO:0000313" key="3">
    <source>
        <dbReference type="Proteomes" id="UP000646386"/>
    </source>
</evidence>
<keyword evidence="1" id="KW-1133">Transmembrane helix</keyword>